<evidence type="ECO:0000256" key="1">
    <source>
        <dbReference type="SAM" id="Phobius"/>
    </source>
</evidence>
<feature type="transmembrane region" description="Helical" evidence="1">
    <location>
        <begin position="46"/>
        <end position="71"/>
    </location>
</feature>
<feature type="signal peptide" evidence="2">
    <location>
        <begin position="1"/>
        <end position="18"/>
    </location>
</feature>
<sequence>MLHLFCCLCIALCLYVSFLPIACDTKLVAKPPFLSRFRCIFSIGFLLKSFHCMVALTFVGLFSCQIVLLILRVCMIKQSLYFMPIVSVVLKCYLLIALDCSE</sequence>
<reference evidence="3" key="1">
    <citation type="submission" date="2014-09" db="EMBL/GenBank/DDBJ databases">
        <authorList>
            <person name="Magalhaes I.L.F."/>
            <person name="Oliveira U."/>
            <person name="Santos F.R."/>
            <person name="Vidigal T.H.D.A."/>
            <person name="Brescovit A.D."/>
            <person name="Santos A.J."/>
        </authorList>
    </citation>
    <scope>NUCLEOTIDE SEQUENCE</scope>
    <source>
        <tissue evidence="3">Shoot tissue taken approximately 20 cm above the soil surface</tissue>
    </source>
</reference>
<protein>
    <submittedName>
        <fullName evidence="3">Uncharacterized protein</fullName>
    </submittedName>
</protein>
<evidence type="ECO:0000313" key="3">
    <source>
        <dbReference type="EMBL" id="JAE39465.1"/>
    </source>
</evidence>
<reference evidence="3" key="2">
    <citation type="journal article" date="2015" name="Data Brief">
        <title>Shoot transcriptome of the giant reed, Arundo donax.</title>
        <authorList>
            <person name="Barrero R.A."/>
            <person name="Guerrero F.D."/>
            <person name="Moolhuijzen P."/>
            <person name="Goolsby J.A."/>
            <person name="Tidwell J."/>
            <person name="Bellgard S.E."/>
            <person name="Bellgard M.I."/>
        </authorList>
    </citation>
    <scope>NUCLEOTIDE SEQUENCE</scope>
    <source>
        <tissue evidence="3">Shoot tissue taken approximately 20 cm above the soil surface</tissue>
    </source>
</reference>
<name>A0A0A9HQP1_ARUDO</name>
<keyword evidence="1" id="KW-1133">Transmembrane helix</keyword>
<feature type="transmembrane region" description="Helical" evidence="1">
    <location>
        <begin position="80"/>
        <end position="98"/>
    </location>
</feature>
<feature type="chain" id="PRO_5002065610" evidence="2">
    <location>
        <begin position="19"/>
        <end position="102"/>
    </location>
</feature>
<keyword evidence="2" id="KW-0732">Signal</keyword>
<dbReference type="EMBL" id="GBRH01158431">
    <property type="protein sequence ID" value="JAE39465.1"/>
    <property type="molecule type" value="Transcribed_RNA"/>
</dbReference>
<organism evidence="3">
    <name type="scientific">Arundo donax</name>
    <name type="common">Giant reed</name>
    <name type="synonym">Donax arundinaceus</name>
    <dbReference type="NCBI Taxonomy" id="35708"/>
    <lineage>
        <taxon>Eukaryota</taxon>
        <taxon>Viridiplantae</taxon>
        <taxon>Streptophyta</taxon>
        <taxon>Embryophyta</taxon>
        <taxon>Tracheophyta</taxon>
        <taxon>Spermatophyta</taxon>
        <taxon>Magnoliopsida</taxon>
        <taxon>Liliopsida</taxon>
        <taxon>Poales</taxon>
        <taxon>Poaceae</taxon>
        <taxon>PACMAD clade</taxon>
        <taxon>Arundinoideae</taxon>
        <taxon>Arundineae</taxon>
        <taxon>Arundo</taxon>
    </lineage>
</organism>
<proteinExistence type="predicted"/>
<keyword evidence="1" id="KW-0472">Membrane</keyword>
<accession>A0A0A9HQP1</accession>
<dbReference type="AlphaFoldDB" id="A0A0A9HQP1"/>
<keyword evidence="1" id="KW-0812">Transmembrane</keyword>
<evidence type="ECO:0000256" key="2">
    <source>
        <dbReference type="SAM" id="SignalP"/>
    </source>
</evidence>